<accession>A0ABT3NX30</accession>
<evidence type="ECO:0000256" key="1">
    <source>
        <dbReference type="SAM" id="MobiDB-lite"/>
    </source>
</evidence>
<evidence type="ECO:0000313" key="2">
    <source>
        <dbReference type="EMBL" id="MCW8086732.1"/>
    </source>
</evidence>
<comment type="caution">
    <text evidence="2">The sequence shown here is derived from an EMBL/GenBank/DDBJ whole genome shotgun (WGS) entry which is preliminary data.</text>
</comment>
<reference evidence="2 3" key="1">
    <citation type="submission" date="2022-10" db="EMBL/GenBank/DDBJ databases">
        <title>Roseococcus glaciei nov., sp. nov., isolated from glacier.</title>
        <authorList>
            <person name="Liu Q."/>
            <person name="Xin Y.-H."/>
        </authorList>
    </citation>
    <scope>NUCLEOTIDE SEQUENCE [LARGE SCALE GENOMIC DNA]</scope>
    <source>
        <strain evidence="2 3">MDT2-1-1</strain>
    </source>
</reference>
<evidence type="ECO:0000313" key="3">
    <source>
        <dbReference type="Proteomes" id="UP001526430"/>
    </source>
</evidence>
<gene>
    <name evidence="2" type="ORF">OF850_13935</name>
</gene>
<dbReference type="Proteomes" id="UP001526430">
    <property type="component" value="Unassembled WGS sequence"/>
</dbReference>
<dbReference type="RefSeq" id="WP_301590831.1">
    <property type="nucleotide sequence ID" value="NZ_JAPFQI010000010.1"/>
</dbReference>
<feature type="region of interest" description="Disordered" evidence="1">
    <location>
        <begin position="1"/>
        <end position="79"/>
    </location>
</feature>
<protein>
    <submittedName>
        <fullName evidence="2">Uncharacterized protein</fullName>
    </submittedName>
</protein>
<proteinExistence type="predicted"/>
<keyword evidence="3" id="KW-1185">Reference proteome</keyword>
<name>A0ABT3NX30_9PROT</name>
<organism evidence="2 3">
    <name type="scientific">Sabulicella glaciei</name>
    <dbReference type="NCBI Taxonomy" id="2984948"/>
    <lineage>
        <taxon>Bacteria</taxon>
        <taxon>Pseudomonadati</taxon>
        <taxon>Pseudomonadota</taxon>
        <taxon>Alphaproteobacteria</taxon>
        <taxon>Acetobacterales</taxon>
        <taxon>Acetobacteraceae</taxon>
        <taxon>Sabulicella</taxon>
    </lineage>
</organism>
<sequence length="79" mass="7948">MSQDEKPLVRGNHLPASDDVTEGGVAPSPTDGPGKPKPATSRAEAEGNPTDGTSKATQGKAEKDHAAGTGAGQALRNEK</sequence>
<dbReference type="EMBL" id="JAPFQI010000010">
    <property type="protein sequence ID" value="MCW8086732.1"/>
    <property type="molecule type" value="Genomic_DNA"/>
</dbReference>